<name>A0A3N4KMQ0_9PEZI</name>
<accession>A0A3N4KMQ0</accession>
<dbReference type="AlphaFoldDB" id="A0A3N4KMQ0"/>
<dbReference type="Proteomes" id="UP000277580">
    <property type="component" value="Unassembled WGS sequence"/>
</dbReference>
<evidence type="ECO:0000313" key="2">
    <source>
        <dbReference type="Proteomes" id="UP000277580"/>
    </source>
</evidence>
<sequence length="101" mass="10796">MFGTDNGYYLRAAVSNRRNDFGSHFAIACHVASGLTAPNLNPDPAKIATSFVWRCGGVAVWRCGGVAVWWCPVIQNYGHGAISCLSTYDTLLAYSPVGPEG</sequence>
<protein>
    <submittedName>
        <fullName evidence="1">Uncharacterized protein</fullName>
    </submittedName>
</protein>
<organism evidence="1 2">
    <name type="scientific">Morchella conica CCBAS932</name>
    <dbReference type="NCBI Taxonomy" id="1392247"/>
    <lineage>
        <taxon>Eukaryota</taxon>
        <taxon>Fungi</taxon>
        <taxon>Dikarya</taxon>
        <taxon>Ascomycota</taxon>
        <taxon>Pezizomycotina</taxon>
        <taxon>Pezizomycetes</taxon>
        <taxon>Pezizales</taxon>
        <taxon>Morchellaceae</taxon>
        <taxon>Morchella</taxon>
    </lineage>
</organism>
<gene>
    <name evidence="1" type="ORF">P167DRAFT_295743</name>
</gene>
<proteinExistence type="predicted"/>
<dbReference type="EMBL" id="ML119150">
    <property type="protein sequence ID" value="RPB09621.1"/>
    <property type="molecule type" value="Genomic_DNA"/>
</dbReference>
<dbReference type="InParanoid" id="A0A3N4KMQ0"/>
<reference evidence="1 2" key="1">
    <citation type="journal article" date="2018" name="Nat. Ecol. Evol.">
        <title>Pezizomycetes genomes reveal the molecular basis of ectomycorrhizal truffle lifestyle.</title>
        <authorList>
            <person name="Murat C."/>
            <person name="Payen T."/>
            <person name="Noel B."/>
            <person name="Kuo A."/>
            <person name="Morin E."/>
            <person name="Chen J."/>
            <person name="Kohler A."/>
            <person name="Krizsan K."/>
            <person name="Balestrini R."/>
            <person name="Da Silva C."/>
            <person name="Montanini B."/>
            <person name="Hainaut M."/>
            <person name="Levati E."/>
            <person name="Barry K.W."/>
            <person name="Belfiori B."/>
            <person name="Cichocki N."/>
            <person name="Clum A."/>
            <person name="Dockter R.B."/>
            <person name="Fauchery L."/>
            <person name="Guy J."/>
            <person name="Iotti M."/>
            <person name="Le Tacon F."/>
            <person name="Lindquist E.A."/>
            <person name="Lipzen A."/>
            <person name="Malagnac F."/>
            <person name="Mello A."/>
            <person name="Molinier V."/>
            <person name="Miyauchi S."/>
            <person name="Poulain J."/>
            <person name="Riccioni C."/>
            <person name="Rubini A."/>
            <person name="Sitrit Y."/>
            <person name="Splivallo R."/>
            <person name="Traeger S."/>
            <person name="Wang M."/>
            <person name="Zifcakova L."/>
            <person name="Wipf D."/>
            <person name="Zambonelli A."/>
            <person name="Paolocci F."/>
            <person name="Nowrousian M."/>
            <person name="Ottonello S."/>
            <person name="Baldrian P."/>
            <person name="Spatafora J.W."/>
            <person name="Henrissat B."/>
            <person name="Nagy L.G."/>
            <person name="Aury J.M."/>
            <person name="Wincker P."/>
            <person name="Grigoriev I.V."/>
            <person name="Bonfante P."/>
            <person name="Martin F.M."/>
        </authorList>
    </citation>
    <scope>NUCLEOTIDE SEQUENCE [LARGE SCALE GENOMIC DNA]</scope>
    <source>
        <strain evidence="1 2">CCBAS932</strain>
    </source>
</reference>
<keyword evidence="2" id="KW-1185">Reference proteome</keyword>
<evidence type="ECO:0000313" key="1">
    <source>
        <dbReference type="EMBL" id="RPB09621.1"/>
    </source>
</evidence>